<evidence type="ECO:0000256" key="1">
    <source>
        <dbReference type="ARBA" id="ARBA00022729"/>
    </source>
</evidence>
<protein>
    <recommendedName>
        <fullName evidence="5">Calx-beta domain-containing protein</fullName>
    </recommendedName>
</protein>
<keyword evidence="7" id="KW-1185">Reference proteome</keyword>
<dbReference type="InterPro" id="IPR011050">
    <property type="entry name" value="Pectin_lyase_fold/virulence"/>
</dbReference>
<dbReference type="NCBIfam" id="TIGR01451">
    <property type="entry name" value="B_ant_repeat"/>
    <property type="match status" value="3"/>
</dbReference>
<dbReference type="PANTHER" id="PTHR34819:SF3">
    <property type="entry name" value="CELL SURFACE PROTEIN"/>
    <property type="match status" value="1"/>
</dbReference>
<dbReference type="InterPro" id="IPR047589">
    <property type="entry name" value="DUF11_rpt"/>
</dbReference>
<evidence type="ECO:0000256" key="4">
    <source>
        <dbReference type="SAM" id="MobiDB-lite"/>
    </source>
</evidence>
<dbReference type="InterPro" id="IPR038081">
    <property type="entry name" value="CalX-like_sf"/>
</dbReference>
<dbReference type="Gene3D" id="2.60.40.2030">
    <property type="match status" value="1"/>
</dbReference>
<dbReference type="SUPFAM" id="SSF51126">
    <property type="entry name" value="Pectin lyase-like"/>
    <property type="match status" value="1"/>
</dbReference>
<accession>A0A5B9W0A9</accession>
<dbReference type="GO" id="GO:0016020">
    <property type="term" value="C:membrane"/>
    <property type="evidence" value="ECO:0007669"/>
    <property type="project" value="InterPro"/>
</dbReference>
<feature type="compositionally biased region" description="Basic residues" evidence="4">
    <location>
        <begin position="1397"/>
        <end position="1414"/>
    </location>
</feature>
<evidence type="ECO:0000256" key="2">
    <source>
        <dbReference type="ARBA" id="ARBA00022737"/>
    </source>
</evidence>
<dbReference type="InterPro" id="IPR003644">
    <property type="entry name" value="Calx_beta"/>
</dbReference>
<dbReference type="InterPro" id="IPR051172">
    <property type="entry name" value="Chlamydia_OmcB"/>
</dbReference>
<dbReference type="InterPro" id="IPR032812">
    <property type="entry name" value="SbsA_Ig"/>
</dbReference>
<dbReference type="SMART" id="SM00237">
    <property type="entry name" value="Calx_beta"/>
    <property type="match status" value="1"/>
</dbReference>
<dbReference type="KEGG" id="agv:OJF2_25960"/>
<organism evidence="6 7">
    <name type="scientific">Aquisphaera giovannonii</name>
    <dbReference type="NCBI Taxonomy" id="406548"/>
    <lineage>
        <taxon>Bacteria</taxon>
        <taxon>Pseudomonadati</taxon>
        <taxon>Planctomycetota</taxon>
        <taxon>Planctomycetia</taxon>
        <taxon>Isosphaerales</taxon>
        <taxon>Isosphaeraceae</taxon>
        <taxon>Aquisphaera</taxon>
    </lineage>
</organism>
<gene>
    <name evidence="6" type="ORF">OJF2_25960</name>
</gene>
<keyword evidence="1" id="KW-0732">Signal</keyword>
<reference evidence="6 7" key="1">
    <citation type="submission" date="2019-08" db="EMBL/GenBank/DDBJ databases">
        <title>Deep-cultivation of Planctomycetes and their phenomic and genomic characterization uncovers novel biology.</title>
        <authorList>
            <person name="Wiegand S."/>
            <person name="Jogler M."/>
            <person name="Boedeker C."/>
            <person name="Pinto D."/>
            <person name="Vollmers J."/>
            <person name="Rivas-Marin E."/>
            <person name="Kohn T."/>
            <person name="Peeters S.H."/>
            <person name="Heuer A."/>
            <person name="Rast P."/>
            <person name="Oberbeckmann S."/>
            <person name="Bunk B."/>
            <person name="Jeske O."/>
            <person name="Meyerdierks A."/>
            <person name="Storesund J.E."/>
            <person name="Kallscheuer N."/>
            <person name="Luecker S."/>
            <person name="Lage O.M."/>
            <person name="Pohl T."/>
            <person name="Merkel B.J."/>
            <person name="Hornburger P."/>
            <person name="Mueller R.-W."/>
            <person name="Bruemmer F."/>
            <person name="Labrenz M."/>
            <person name="Spormann A.M."/>
            <person name="Op den Camp H."/>
            <person name="Overmann J."/>
            <person name="Amann R."/>
            <person name="Jetten M.S.M."/>
            <person name="Mascher T."/>
            <person name="Medema M.H."/>
            <person name="Devos D.P."/>
            <person name="Kaster A.-K."/>
            <person name="Ovreas L."/>
            <person name="Rohde M."/>
            <person name="Galperin M.Y."/>
            <person name="Jogler C."/>
        </authorList>
    </citation>
    <scope>NUCLEOTIDE SEQUENCE [LARGE SCALE GENOMIC DNA]</scope>
    <source>
        <strain evidence="6 7">OJF2</strain>
    </source>
</reference>
<dbReference type="EMBL" id="CP042997">
    <property type="protein sequence ID" value="QEH34062.1"/>
    <property type="molecule type" value="Genomic_DNA"/>
</dbReference>
<feature type="domain" description="Calx-beta" evidence="5">
    <location>
        <begin position="1037"/>
        <end position="1134"/>
    </location>
</feature>
<dbReference type="Proteomes" id="UP000324233">
    <property type="component" value="Chromosome"/>
</dbReference>
<evidence type="ECO:0000313" key="7">
    <source>
        <dbReference type="Proteomes" id="UP000324233"/>
    </source>
</evidence>
<name>A0A5B9W0A9_9BACT</name>
<dbReference type="Gene3D" id="2.60.40.1220">
    <property type="match status" value="1"/>
</dbReference>
<dbReference type="PANTHER" id="PTHR34819">
    <property type="entry name" value="LARGE CYSTEINE-RICH PERIPLASMIC PROTEIN OMCB"/>
    <property type="match status" value="1"/>
</dbReference>
<evidence type="ECO:0000259" key="5">
    <source>
        <dbReference type="SMART" id="SM00237"/>
    </source>
</evidence>
<keyword evidence="2" id="KW-0677">Repeat</keyword>
<proteinExistence type="predicted"/>
<dbReference type="GO" id="GO:0007154">
    <property type="term" value="P:cell communication"/>
    <property type="evidence" value="ECO:0007669"/>
    <property type="project" value="InterPro"/>
</dbReference>
<dbReference type="Pfam" id="PF01345">
    <property type="entry name" value="DUF11"/>
    <property type="match status" value="4"/>
</dbReference>
<dbReference type="InterPro" id="IPR001434">
    <property type="entry name" value="OmcB-like_DUF11"/>
</dbReference>
<feature type="region of interest" description="Disordered" evidence="4">
    <location>
        <begin position="1386"/>
        <end position="1414"/>
    </location>
</feature>
<dbReference type="InterPro" id="IPR014755">
    <property type="entry name" value="Cu-Rt/internalin_Ig-like"/>
</dbReference>
<evidence type="ECO:0000313" key="6">
    <source>
        <dbReference type="EMBL" id="QEH34062.1"/>
    </source>
</evidence>
<sequence length="1414" mass="140459">MSRKTSGPEFRLGPPRMRRARVAVERMESRLLLATFVVQRVADDLDAGSLRWAILQADAGGGGDTIRFDLPGDGVQRISPTSPLPSITRSVTIDGTTQPGYAGQPLIRIDGSAPGAQGDGLVLEAGGSIIRGLAIGGFSGAGIRVQRSDGNVIQGNYLGTDETGQSARPNRVGILLEDASANTIGGTAARDGNLISGNLGNGVTIAVVASTSSANVVQGNLVGTAAGGLGALGNGGSGIVLWGAAGNSVGGLVSSARNVVSGNLQDGIGLDSGAASNQLLGNFIGTTADGRAALGNRKDGIRLNGAGGNQIGGIEPGVGNVIGGNLGSGVETFGALGGNRIFGNAIGTDSSGLVPLGNGVNGVTLGSEGNSVGGSTAGSGNIIAFNGTGAVGAGVQLVGLVAGNAILFNSIHDNAGLGINLGNGPTPNHSPGMIMGPNDFQNYPVLSAAATDGATLSAAGTLDAARSSSYTIQLFGSPTPDPSGFGEGAVFLGSKSVTTDSMGRATFNFGLPSTIQPGMVLSATATDSGGNTSEFSPDLVIRAMADLSVSVAANPSPAYPGAALTYTITISNKSQATAHNVVLTNSLPLGLAGLSVTSATGVSTALAGRVLTATMAQLPGGASTTITVSATVAAAPGTSLVDTATVTLAEPDPDPADNAATATVPVLAVADVSLSGSPLPGGVRLGSTFPVTFVASNAGTTPATGVVLAVPIGPGFAFVSGGSTPGTASFAGGVVSVDLGTLDAGSSATIQILLRAVAVGESDIQGTLTTDDIDPTPDDHAASVPVDVVPSSWLNLGLSMPSGTSHQGDLFTYSVSVTNIGPSDATGVTLALPLAPGLKPISATSTLGAAPVLEDDGSYRAAIGMIPYQGTVTITIQLRLDLPVDSVPANYTLSAAVAADDFDPGTGAGTISAPLVVEPADDLSVGLALASPAARVGDPITLAGTVTNAGPSDATDARLRIPLPPNVSFVRADAGGRRFDYDGASGVLDLSLGTMSPGESVTFSVTLLAQSPGPATWTASVSGTPYDLQTANNAAAASVDIQDAPGTLCLASTSLTVPETAGYAVFPVVRTLGTLEGASIHYWTGGGNATPGVDYTPISGILTFAAGQTVANVVVPVLANPHDRTDEYVTLTFDSPGVGVAWDGPTTATLHIVDTDPDNTPPAVADVRWYGPANAIDRITVRFSEPLVAAMADNPGAYMLADLGTSGRPSPGDATLVGLAMPTYDPSTSTVTLVPAQPLAAGHFYRILVAGTGGAAITDLAGNPLAGSSTGIPGTNYTALFGRGTTLKYYDGGGNLVTIKAQRGGFLDLLRSATGQGLSLRLQGGIPGRTVLTGSVGRGNRPQGGTTTLEDVEGLGQFGQVRVNMSARTFLVKQTPFLARNSKALAAPAATAPTPRHPARAKAKLAARVAPKRR</sequence>
<dbReference type="Pfam" id="PF03160">
    <property type="entry name" value="Calx-beta"/>
    <property type="match status" value="1"/>
</dbReference>
<evidence type="ECO:0000256" key="3">
    <source>
        <dbReference type="ARBA" id="ARBA00022837"/>
    </source>
</evidence>
<dbReference type="InterPro" id="IPR013783">
    <property type="entry name" value="Ig-like_fold"/>
</dbReference>
<dbReference type="Gene3D" id="2.60.40.10">
    <property type="entry name" value="Immunoglobulins"/>
    <property type="match status" value="2"/>
</dbReference>
<dbReference type="SUPFAM" id="SSF141072">
    <property type="entry name" value="CalX-like"/>
    <property type="match status" value="1"/>
</dbReference>
<dbReference type="Pfam" id="PF13205">
    <property type="entry name" value="Big_5"/>
    <property type="match status" value="1"/>
</dbReference>
<keyword evidence="3" id="KW-0106">Calcium</keyword>